<accession>A0A5B8XU69</accession>
<evidence type="ECO:0000313" key="2">
    <source>
        <dbReference type="EMBL" id="QED29472.1"/>
    </source>
</evidence>
<evidence type="ECO:0000259" key="1">
    <source>
        <dbReference type="Pfam" id="PF03235"/>
    </source>
</evidence>
<feature type="domain" description="GmrSD restriction endonucleases N-terminal" evidence="1">
    <location>
        <begin position="5"/>
        <end position="224"/>
    </location>
</feature>
<reference evidence="2 3" key="1">
    <citation type="submission" date="2019-08" db="EMBL/GenBank/DDBJ databases">
        <authorList>
            <person name="Liang Q."/>
        </authorList>
    </citation>
    <scope>NUCLEOTIDE SEQUENCE [LARGE SCALE GENOMIC DNA]</scope>
    <source>
        <strain evidence="2 3">V1718</strain>
    </source>
</reference>
<dbReference type="AlphaFoldDB" id="A0A5B8XU69"/>
<proteinExistence type="predicted"/>
<gene>
    <name evidence="2" type="ORF">FRD01_19980</name>
</gene>
<dbReference type="Pfam" id="PF03235">
    <property type="entry name" value="GmrSD_N"/>
    <property type="match status" value="1"/>
</dbReference>
<dbReference type="RefSeq" id="WP_146962705.1">
    <property type="nucleotide sequence ID" value="NZ_CP042467.1"/>
</dbReference>
<name>A0A5B8XU69_9DELT</name>
<sequence length="764" mass="88756">MTTFLDVVKEGGIRIPLLQRDYAQGREENTQVRESFLDALAEAIRDATGKTLNLDFVYGRRSDGFLEPLDGQQRLTTLFLLHWYLASRNGAQSDFRAVMWDGHHAKFSYLTRPSARDFFDRLVEQPLDISSLSQMDSVQSTIRDQNWFLLAWLRDPTVRGVLTVIDAIHQRLHDLEDGYSRLVNASPIEFQYLPLDEFNLSDDLYIKMNARGKALTPFEIFKVQIEEFVKGCFQGELYPGSAFSWAQYFSLKMDTDWTDIFWKHRVGGSNEVDRQFLNFFKLFGLVSLVDSGRDNTLLAADLTSFLRKPVSLQSLRELGLLDRAFVERLADLLNRLAASGEELSYLGRSDYYDEVADFAEILNTGEGSMSDWVKRYAYFAFLLSQKDRELNPDAFHEWMRLVCNLVHASEIERYDRFANALLAVQTLASYGEGDQLLERVATCEVIGGLNQQQQREERIKASLILTPFQWRPLIEKAETHEYFRGQVEFLMQFSGIYGVWSLDRSWDEKEHKDFQRAFEFWFERAREVFPVEGRFEDFLWERALLCKGDYLLDYKYNKNLLKDSDRDVSWKRLLRADTQTESREAKRDLVKEVLSEFDPREPVGSLQATIQNGVGGADESVLWRKMLVEHPNLIRFCGKRCLRFEDVNIYLLTKTRRSGYHSELATHWLSQEFQRDNEGFQPLQCVYQTSNTGYTEPHAVFSYKTSTLKVLGNWPKVGILIDGPDFPDDMFAVWQPTSNALPVKSPEECRALLLKWAEYLRSQS</sequence>
<dbReference type="OrthoDB" id="3654724at2"/>
<dbReference type="EMBL" id="CP042467">
    <property type="protein sequence ID" value="QED29472.1"/>
    <property type="molecule type" value="Genomic_DNA"/>
</dbReference>
<evidence type="ECO:0000313" key="3">
    <source>
        <dbReference type="Proteomes" id="UP000321595"/>
    </source>
</evidence>
<dbReference type="KEGG" id="bbae:FRD01_19980"/>
<organism evidence="2 3">
    <name type="scientific">Microvenator marinus</name>
    <dbReference type="NCBI Taxonomy" id="2600177"/>
    <lineage>
        <taxon>Bacteria</taxon>
        <taxon>Deltaproteobacteria</taxon>
        <taxon>Bradymonadales</taxon>
        <taxon>Microvenatoraceae</taxon>
        <taxon>Microvenator</taxon>
    </lineage>
</organism>
<dbReference type="Proteomes" id="UP000321595">
    <property type="component" value="Chromosome"/>
</dbReference>
<keyword evidence="3" id="KW-1185">Reference proteome</keyword>
<protein>
    <submittedName>
        <fullName evidence="2">DUF262 domain-containing protein</fullName>
    </submittedName>
</protein>
<dbReference type="InterPro" id="IPR004919">
    <property type="entry name" value="GmrSD_N"/>
</dbReference>